<dbReference type="SUPFAM" id="SSF57667">
    <property type="entry name" value="beta-beta-alpha zinc fingers"/>
    <property type="match status" value="2"/>
</dbReference>
<evidence type="ECO:0000313" key="10">
    <source>
        <dbReference type="Proteomes" id="UP000001811"/>
    </source>
</evidence>
<evidence type="ECO:0000256" key="6">
    <source>
        <dbReference type="ARBA" id="ARBA00023125"/>
    </source>
</evidence>
<comment type="subcellular location">
    <subcellularLocation>
        <location evidence="1">Nucleus</location>
    </subcellularLocation>
</comment>
<keyword evidence="7" id="KW-0539">Nucleus</keyword>
<sequence>MISISHAVIHTGEKNLKCDCCDKLFMWRQDRPIKCPKGDKLLLRTNHLKKHLNSHEGKRDYVCEKCTKAYLTKYHLTWCLKTCQGPTSSTSVQEEAEGEDSEEEDTAHSVGTEACGIGGIMCSTEKSLSAHK</sequence>
<reference evidence="9" key="2">
    <citation type="submission" date="2025-08" db="UniProtKB">
        <authorList>
            <consortium name="Ensembl"/>
        </authorList>
    </citation>
    <scope>IDENTIFICATION</scope>
    <source>
        <strain evidence="9">Thorbecke</strain>
    </source>
</reference>
<dbReference type="InterPro" id="IPR050331">
    <property type="entry name" value="Zinc_finger"/>
</dbReference>
<dbReference type="PANTHER" id="PTHR16515:SF2">
    <property type="entry name" value="PR DOMAIN ZINC FINGER PROTEIN 4"/>
    <property type="match status" value="1"/>
</dbReference>
<evidence type="ECO:0000256" key="8">
    <source>
        <dbReference type="SAM" id="MobiDB-lite"/>
    </source>
</evidence>
<dbReference type="SMR" id="A0A5F9DU77"/>
<reference evidence="9 10" key="1">
    <citation type="journal article" date="2011" name="Nature">
        <title>A high-resolution map of human evolutionary constraint using 29 mammals.</title>
        <authorList>
            <person name="Lindblad-Toh K."/>
            <person name="Garber M."/>
            <person name="Zuk O."/>
            <person name="Lin M.F."/>
            <person name="Parker B.J."/>
            <person name="Washietl S."/>
            <person name="Kheradpour P."/>
            <person name="Ernst J."/>
            <person name="Jordan G."/>
            <person name="Mauceli E."/>
            <person name="Ward L.D."/>
            <person name="Lowe C.B."/>
            <person name="Holloway A.K."/>
            <person name="Clamp M."/>
            <person name="Gnerre S."/>
            <person name="Alfoldi J."/>
            <person name="Beal K."/>
            <person name="Chang J."/>
            <person name="Clawson H."/>
            <person name="Cuff J."/>
            <person name="Di Palma F."/>
            <person name="Fitzgerald S."/>
            <person name="Flicek P."/>
            <person name="Guttman M."/>
            <person name="Hubisz M.J."/>
            <person name="Jaffe D.B."/>
            <person name="Jungreis I."/>
            <person name="Kent W.J."/>
            <person name="Kostka D."/>
            <person name="Lara M."/>
            <person name="Martins A.L."/>
            <person name="Massingham T."/>
            <person name="Moltke I."/>
            <person name="Raney B.J."/>
            <person name="Rasmussen M.D."/>
            <person name="Robinson J."/>
            <person name="Stark A."/>
            <person name="Vilella A.J."/>
            <person name="Wen J."/>
            <person name="Xie X."/>
            <person name="Zody M.C."/>
            <person name="Baldwin J."/>
            <person name="Bloom T."/>
            <person name="Chin C.W."/>
            <person name="Heiman D."/>
            <person name="Nicol R."/>
            <person name="Nusbaum C."/>
            <person name="Young S."/>
            <person name="Wilkinson J."/>
            <person name="Worley K.C."/>
            <person name="Kovar C.L."/>
            <person name="Muzny D.M."/>
            <person name="Gibbs R.A."/>
            <person name="Cree A."/>
            <person name="Dihn H.H."/>
            <person name="Fowler G."/>
            <person name="Jhangiani S."/>
            <person name="Joshi V."/>
            <person name="Lee S."/>
            <person name="Lewis L.R."/>
            <person name="Nazareth L.V."/>
            <person name="Okwuonu G."/>
            <person name="Santibanez J."/>
            <person name="Warren W.C."/>
            <person name="Mardis E.R."/>
            <person name="Weinstock G.M."/>
            <person name="Wilson R.K."/>
            <person name="Delehaunty K."/>
            <person name="Dooling D."/>
            <person name="Fronik C."/>
            <person name="Fulton L."/>
            <person name="Fulton B."/>
            <person name="Graves T."/>
            <person name="Minx P."/>
            <person name="Sodergren E."/>
            <person name="Birney E."/>
            <person name="Margulies E.H."/>
            <person name="Herrero J."/>
            <person name="Green E.D."/>
            <person name="Haussler D."/>
            <person name="Siepel A."/>
            <person name="Goldman N."/>
            <person name="Pollard K.S."/>
            <person name="Pedersen J.S."/>
            <person name="Lander E.S."/>
            <person name="Kellis M."/>
        </authorList>
    </citation>
    <scope>NUCLEOTIDE SEQUENCE [LARGE SCALE GENOMIC DNA]</scope>
    <source>
        <strain evidence="9 10">Thorbecke inbred</strain>
    </source>
</reference>
<keyword evidence="5" id="KW-0862">Zinc</keyword>
<dbReference type="GO" id="GO:0005634">
    <property type="term" value="C:nucleus"/>
    <property type="evidence" value="ECO:0007669"/>
    <property type="project" value="TreeGrafter"/>
</dbReference>
<dbReference type="EMBL" id="AAGW02022607">
    <property type="status" value="NOT_ANNOTATED_CDS"/>
    <property type="molecule type" value="Genomic_DNA"/>
</dbReference>
<evidence type="ECO:0000256" key="4">
    <source>
        <dbReference type="ARBA" id="ARBA00022771"/>
    </source>
</evidence>
<keyword evidence="10" id="KW-1185">Reference proteome</keyword>
<keyword evidence="6" id="KW-0238">DNA-binding</keyword>
<evidence type="ECO:0000256" key="2">
    <source>
        <dbReference type="ARBA" id="ARBA00022723"/>
    </source>
</evidence>
<dbReference type="GO" id="GO:0000981">
    <property type="term" value="F:DNA-binding transcription factor activity, RNA polymerase II-specific"/>
    <property type="evidence" value="ECO:0007669"/>
    <property type="project" value="TreeGrafter"/>
</dbReference>
<evidence type="ECO:0000256" key="3">
    <source>
        <dbReference type="ARBA" id="ARBA00022737"/>
    </source>
</evidence>
<dbReference type="InterPro" id="IPR036236">
    <property type="entry name" value="Znf_C2H2_sf"/>
</dbReference>
<dbReference type="Gene3D" id="3.30.160.60">
    <property type="entry name" value="Classic Zinc Finger"/>
    <property type="match status" value="1"/>
</dbReference>
<keyword evidence="2" id="KW-0479">Metal-binding</keyword>
<keyword evidence="3" id="KW-0677">Repeat</keyword>
<evidence type="ECO:0000313" key="9">
    <source>
        <dbReference type="Ensembl" id="ENSOCUP00000049186.1"/>
    </source>
</evidence>
<dbReference type="Ensembl" id="ENSOCUT00000050806.1">
    <property type="protein sequence ID" value="ENSOCUP00000049186.1"/>
    <property type="gene ID" value="ENSOCUG00000032976.1"/>
</dbReference>
<reference evidence="9" key="3">
    <citation type="submission" date="2025-09" db="UniProtKB">
        <authorList>
            <consortium name="Ensembl"/>
        </authorList>
    </citation>
    <scope>IDENTIFICATION</scope>
    <source>
        <strain evidence="9">Thorbecke</strain>
    </source>
</reference>
<evidence type="ECO:0000256" key="5">
    <source>
        <dbReference type="ARBA" id="ARBA00022833"/>
    </source>
</evidence>
<dbReference type="GeneTree" id="ENSGT00940000156443"/>
<name>A0A5F9DU77_RABIT</name>
<accession>A0A5F9DU77</accession>
<proteinExistence type="predicted"/>
<evidence type="ECO:0008006" key="11">
    <source>
        <dbReference type="Google" id="ProtNLM"/>
    </source>
</evidence>
<dbReference type="Proteomes" id="UP000001811">
    <property type="component" value="Chromosome 15"/>
</dbReference>
<feature type="region of interest" description="Disordered" evidence="8">
    <location>
        <begin position="86"/>
        <end position="111"/>
    </location>
</feature>
<evidence type="ECO:0000256" key="1">
    <source>
        <dbReference type="ARBA" id="ARBA00004123"/>
    </source>
</evidence>
<protein>
    <recommendedName>
        <fullName evidence="11">C2H2-type domain-containing protein</fullName>
    </recommendedName>
</protein>
<dbReference type="STRING" id="9986.ENSOCUP00000049186"/>
<feature type="compositionally biased region" description="Acidic residues" evidence="8">
    <location>
        <begin position="94"/>
        <end position="105"/>
    </location>
</feature>
<organism evidence="9 10">
    <name type="scientific">Oryctolagus cuniculus</name>
    <name type="common">Rabbit</name>
    <dbReference type="NCBI Taxonomy" id="9986"/>
    <lineage>
        <taxon>Eukaryota</taxon>
        <taxon>Metazoa</taxon>
        <taxon>Chordata</taxon>
        <taxon>Craniata</taxon>
        <taxon>Vertebrata</taxon>
        <taxon>Euteleostomi</taxon>
        <taxon>Mammalia</taxon>
        <taxon>Eutheria</taxon>
        <taxon>Euarchontoglires</taxon>
        <taxon>Glires</taxon>
        <taxon>Lagomorpha</taxon>
        <taxon>Leporidae</taxon>
        <taxon>Oryctolagus</taxon>
    </lineage>
</organism>
<dbReference type="PANTHER" id="PTHR16515">
    <property type="entry name" value="PR DOMAIN ZINC FINGER PROTEIN"/>
    <property type="match status" value="1"/>
</dbReference>
<dbReference type="InParanoid" id="A0A5F9DU77"/>
<keyword evidence="4" id="KW-0863">Zinc-finger</keyword>
<evidence type="ECO:0000256" key="7">
    <source>
        <dbReference type="ARBA" id="ARBA00023242"/>
    </source>
</evidence>
<dbReference type="AlphaFoldDB" id="A0A5F9DU77"/>